<dbReference type="AlphaFoldDB" id="A0A399RB18"/>
<dbReference type="EMBL" id="QWGA01000007">
    <property type="protein sequence ID" value="RIJ28660.1"/>
    <property type="molecule type" value="Genomic_DNA"/>
</dbReference>
<name>A0A399RB18_9PROT</name>
<evidence type="ECO:0000313" key="1">
    <source>
        <dbReference type="EMBL" id="RIJ28660.1"/>
    </source>
</evidence>
<organism evidence="1 2">
    <name type="scientific">Henriciella algicola</name>
    <dbReference type="NCBI Taxonomy" id="1608422"/>
    <lineage>
        <taxon>Bacteria</taxon>
        <taxon>Pseudomonadati</taxon>
        <taxon>Pseudomonadota</taxon>
        <taxon>Alphaproteobacteria</taxon>
        <taxon>Hyphomonadales</taxon>
        <taxon>Hyphomonadaceae</taxon>
        <taxon>Henriciella</taxon>
    </lineage>
</organism>
<keyword evidence="2" id="KW-1185">Reference proteome</keyword>
<sequence>MVFFERFACGHASLHRAFLPVDHLGRHELEQRKRREAQIGLVGGPHGRGLIAVQVAETFLQIDVACHDAEEGAQRTPAAEKPEIERVLGEGFSGDVADLAPVAAGGWSYGGGEVDVHGSLQTARARASTSLSMSAAQISRSI</sequence>
<protein>
    <submittedName>
        <fullName evidence="1">Uncharacterized protein</fullName>
    </submittedName>
</protein>
<gene>
    <name evidence="1" type="ORF">D1222_09755</name>
</gene>
<dbReference type="Proteomes" id="UP000265845">
    <property type="component" value="Unassembled WGS sequence"/>
</dbReference>
<comment type="caution">
    <text evidence="1">The sequence shown here is derived from an EMBL/GenBank/DDBJ whole genome shotgun (WGS) entry which is preliminary data.</text>
</comment>
<accession>A0A399RB18</accession>
<reference evidence="1 2" key="1">
    <citation type="submission" date="2018-08" db="EMBL/GenBank/DDBJ databases">
        <title>Henriciella mobilis sp. nov., isolated from seawater.</title>
        <authorList>
            <person name="Cheng H."/>
            <person name="Wu Y.-H."/>
            <person name="Xu X.-W."/>
            <person name="Guo L.-L."/>
        </authorList>
    </citation>
    <scope>NUCLEOTIDE SEQUENCE [LARGE SCALE GENOMIC DNA]</scope>
    <source>
        <strain evidence="1 2">CCUG67844</strain>
    </source>
</reference>
<proteinExistence type="predicted"/>
<evidence type="ECO:0000313" key="2">
    <source>
        <dbReference type="Proteomes" id="UP000265845"/>
    </source>
</evidence>